<evidence type="ECO:0000313" key="1">
    <source>
        <dbReference type="EMBL" id="EEH06189.1"/>
    </source>
</evidence>
<protein>
    <submittedName>
        <fullName evidence="1">Uncharacterized protein</fullName>
    </submittedName>
</protein>
<proteinExistence type="predicted"/>
<organism evidence="1 2">
    <name type="scientific">Ajellomyces capsulatus (strain G186AR / H82 / ATCC MYA-2454 / RMSCC 2432)</name>
    <name type="common">Darling's disease fungus</name>
    <name type="synonym">Histoplasma capsulatum</name>
    <dbReference type="NCBI Taxonomy" id="447093"/>
    <lineage>
        <taxon>Eukaryota</taxon>
        <taxon>Fungi</taxon>
        <taxon>Dikarya</taxon>
        <taxon>Ascomycota</taxon>
        <taxon>Pezizomycotina</taxon>
        <taxon>Eurotiomycetes</taxon>
        <taxon>Eurotiomycetidae</taxon>
        <taxon>Onygenales</taxon>
        <taxon>Ajellomycetaceae</taxon>
        <taxon>Histoplasma</taxon>
    </lineage>
</organism>
<reference evidence="1" key="1">
    <citation type="submission" date="2009-02" db="EMBL/GenBank/DDBJ databases">
        <title>The Genome Sequence of Ajellomyces capsulatus strain G186AR.</title>
        <authorList>
            <consortium name="The Broad Institute Genome Sequencing Platform"/>
            <person name="Champion M."/>
            <person name="Cuomo C."/>
            <person name="Ma L.-J."/>
            <person name="Henn M.R."/>
            <person name="Sil A."/>
            <person name="Goldman B."/>
            <person name="Young S.K."/>
            <person name="Kodira C.D."/>
            <person name="Zeng Q."/>
            <person name="Koehrsen M."/>
            <person name="Alvarado L."/>
            <person name="Berlin A."/>
            <person name="Borenstein D."/>
            <person name="Chen Z."/>
            <person name="Engels R."/>
            <person name="Freedman E."/>
            <person name="Gellesch M."/>
            <person name="Goldberg J."/>
            <person name="Griggs A."/>
            <person name="Gujja S."/>
            <person name="Heiman D."/>
            <person name="Hepburn T."/>
            <person name="Howarth C."/>
            <person name="Jen D."/>
            <person name="Larson L."/>
            <person name="Lewis B."/>
            <person name="Mehta T."/>
            <person name="Park D."/>
            <person name="Pearson M."/>
            <person name="Roberts A."/>
            <person name="Saif S."/>
            <person name="Shea T."/>
            <person name="Shenoy N."/>
            <person name="Sisk P."/>
            <person name="Stolte C."/>
            <person name="Sykes S."/>
            <person name="Walk T."/>
            <person name="White J."/>
            <person name="Yandava C."/>
            <person name="Klein B."/>
            <person name="McEwen J.G."/>
            <person name="Puccia R."/>
            <person name="Goldman G.H."/>
            <person name="Felipe M.S."/>
            <person name="Nino-Vega G."/>
            <person name="San-Blas G."/>
            <person name="Taylor J."/>
            <person name="Mendoza L."/>
            <person name="Galagan J."/>
            <person name="Nusbaum C."/>
            <person name="Birren B."/>
        </authorList>
    </citation>
    <scope>NUCLEOTIDE SEQUENCE</scope>
    <source>
        <strain evidence="1">G186AR</strain>
    </source>
</reference>
<dbReference type="InParanoid" id="C0NR75"/>
<dbReference type="GeneID" id="69038521"/>
<keyword evidence="2" id="KW-1185">Reference proteome</keyword>
<dbReference type="VEuPathDB" id="FungiDB:I7I50_03729"/>
<dbReference type="Proteomes" id="UP000001631">
    <property type="component" value="Unassembled WGS sequence"/>
</dbReference>
<dbReference type="HOGENOM" id="CLU_1927000_0_0_1"/>
<evidence type="ECO:0000313" key="2">
    <source>
        <dbReference type="Proteomes" id="UP000001631"/>
    </source>
</evidence>
<name>C0NR75_AJECG</name>
<dbReference type="AlphaFoldDB" id="C0NR75"/>
<dbReference type="EMBL" id="GG663369">
    <property type="protein sequence ID" value="EEH06189.1"/>
    <property type="molecule type" value="Genomic_DNA"/>
</dbReference>
<accession>C0NR75</accession>
<sequence>MKGEPLANAGAKDFAIAVAELFHVQVGQPKSLRDEKNPDFFLARRLGSACYQVAAPSESHGLTQKSLSAKTHTLAQRINLEIFSSEVQSPDLQSRVSPVFNATPCLSKWRVPSSLEWTHFPGILLVCRPCY</sequence>
<dbReference type="RefSeq" id="XP_045286670.1">
    <property type="nucleotide sequence ID" value="XM_045432554.1"/>
</dbReference>
<gene>
    <name evidence="1" type="ORF">HCBG_05505</name>
</gene>